<protein>
    <recommendedName>
        <fullName evidence="3">Mitochondrial import inner membrane translocase subunit TIM22</fullName>
    </recommendedName>
</protein>
<accession>A0ABR2KMC6</accession>
<keyword evidence="2" id="KW-1185">Reference proteome</keyword>
<reference evidence="1 2" key="1">
    <citation type="submission" date="2024-04" db="EMBL/GenBank/DDBJ databases">
        <title>Tritrichomonas musculus Genome.</title>
        <authorList>
            <person name="Alves-Ferreira E."/>
            <person name="Grigg M."/>
            <person name="Lorenzi H."/>
            <person name="Galac M."/>
        </authorList>
    </citation>
    <scope>NUCLEOTIDE SEQUENCE [LARGE SCALE GENOMIC DNA]</scope>
    <source>
        <strain evidence="1 2">EAF2021</strain>
    </source>
</reference>
<name>A0ABR2KMC6_9EUKA</name>
<dbReference type="EMBL" id="JAPFFF010000004">
    <property type="protein sequence ID" value="KAK8892290.1"/>
    <property type="molecule type" value="Genomic_DNA"/>
</dbReference>
<comment type="caution">
    <text evidence="1">The sequence shown here is derived from an EMBL/GenBank/DDBJ whole genome shotgun (WGS) entry which is preliminary data.</text>
</comment>
<evidence type="ECO:0000313" key="1">
    <source>
        <dbReference type="EMBL" id="KAK8892290.1"/>
    </source>
</evidence>
<evidence type="ECO:0008006" key="3">
    <source>
        <dbReference type="Google" id="ProtNLM"/>
    </source>
</evidence>
<dbReference type="Proteomes" id="UP001470230">
    <property type="component" value="Unassembled WGS sequence"/>
</dbReference>
<evidence type="ECO:0000313" key="2">
    <source>
        <dbReference type="Proteomes" id="UP001470230"/>
    </source>
</evidence>
<organism evidence="1 2">
    <name type="scientific">Tritrichomonas musculus</name>
    <dbReference type="NCBI Taxonomy" id="1915356"/>
    <lineage>
        <taxon>Eukaryota</taxon>
        <taxon>Metamonada</taxon>
        <taxon>Parabasalia</taxon>
        <taxon>Tritrichomonadida</taxon>
        <taxon>Tritrichomonadidae</taxon>
        <taxon>Tritrichomonas</taxon>
    </lineage>
</organism>
<proteinExistence type="predicted"/>
<gene>
    <name evidence="1" type="ORF">M9Y10_029515</name>
</gene>
<sequence length="187" mass="20679">MSSQRVTRPINNPGKRKPVKFETEEKVNRFKRSMNPDPLMVKHLARYLLPITPEEVMTREYGESAILKAYQTTLCFGCLGFIFGAGSYAFETLPNKNAIFSFKEMSKRGFKAGAPFGFQVGVTDFIETSLSYRRGRTKFYDRIIAGTLAGAICGIPNGKTGIKDGAINGAMMSTGVAALGLMHDWLM</sequence>